<feature type="non-terminal residue" evidence="1">
    <location>
        <position position="1"/>
    </location>
</feature>
<organism evidence="1 2">
    <name type="scientific">Candidatus Uhrbacteria bacterium CG22_combo_CG10-13_8_21_14_all_47_17</name>
    <dbReference type="NCBI Taxonomy" id="1975041"/>
    <lineage>
        <taxon>Bacteria</taxon>
        <taxon>Candidatus Uhriibacteriota</taxon>
    </lineage>
</organism>
<protein>
    <submittedName>
        <fullName evidence="1">Uncharacterized protein</fullName>
    </submittedName>
</protein>
<accession>A0A2H0BV83</accession>
<evidence type="ECO:0000313" key="2">
    <source>
        <dbReference type="Proteomes" id="UP000231581"/>
    </source>
</evidence>
<reference evidence="1 2" key="1">
    <citation type="submission" date="2017-09" db="EMBL/GenBank/DDBJ databases">
        <title>Depth-based differentiation of microbial function through sediment-hosted aquifers and enrichment of novel symbionts in the deep terrestrial subsurface.</title>
        <authorList>
            <person name="Probst A.J."/>
            <person name="Ladd B."/>
            <person name="Jarett J.K."/>
            <person name="Geller-Mcgrath D.E."/>
            <person name="Sieber C.M."/>
            <person name="Emerson J.B."/>
            <person name="Anantharaman K."/>
            <person name="Thomas B.C."/>
            <person name="Malmstrom R."/>
            <person name="Stieglmeier M."/>
            <person name="Klingl A."/>
            <person name="Woyke T."/>
            <person name="Ryan C.M."/>
            <person name="Banfield J.F."/>
        </authorList>
    </citation>
    <scope>NUCLEOTIDE SEQUENCE [LARGE SCALE GENOMIC DNA]</scope>
    <source>
        <strain evidence="1">CG22_combo_CG10-13_8_21_14_all_47_17</strain>
    </source>
</reference>
<proteinExistence type="predicted"/>
<sequence length="64" mass="7303">GVFLNPFRLELISEPPKATQEFPLAFRLTKDGKAFNGVDPWVNAYGHMSIFNQDNRNAYIHTHA</sequence>
<dbReference type="Proteomes" id="UP000231581">
    <property type="component" value="Unassembled WGS sequence"/>
</dbReference>
<comment type="caution">
    <text evidence="1">The sequence shown here is derived from an EMBL/GenBank/DDBJ whole genome shotgun (WGS) entry which is preliminary data.</text>
</comment>
<evidence type="ECO:0000313" key="1">
    <source>
        <dbReference type="EMBL" id="PIP60960.1"/>
    </source>
</evidence>
<dbReference type="AlphaFoldDB" id="A0A2H0BV83"/>
<name>A0A2H0BV83_9BACT</name>
<feature type="non-terminal residue" evidence="1">
    <location>
        <position position="64"/>
    </location>
</feature>
<gene>
    <name evidence="1" type="ORF">COX00_00385</name>
</gene>
<dbReference type="EMBL" id="PCSZ01000010">
    <property type="protein sequence ID" value="PIP60960.1"/>
    <property type="molecule type" value="Genomic_DNA"/>
</dbReference>